<keyword evidence="5" id="KW-0325">Glycoprotein</keyword>
<feature type="transmembrane region" description="Helical" evidence="6">
    <location>
        <begin position="112"/>
        <end position="134"/>
    </location>
</feature>
<feature type="transmembrane region" description="Helical" evidence="6">
    <location>
        <begin position="416"/>
        <end position="440"/>
    </location>
</feature>
<proteinExistence type="predicted"/>
<feature type="domain" description="Major facilitator superfamily (MFS) profile" evidence="7">
    <location>
        <begin position="18"/>
        <end position="444"/>
    </location>
</feature>
<dbReference type="InterPro" id="IPR050549">
    <property type="entry name" value="MFS_Trehalose_Transporter"/>
</dbReference>
<feature type="transmembrane region" description="Helical" evidence="6">
    <location>
        <begin position="87"/>
        <end position="106"/>
    </location>
</feature>
<dbReference type="InterPro" id="IPR036259">
    <property type="entry name" value="MFS_trans_sf"/>
</dbReference>
<accession>A0ABM5JZJ7</accession>
<keyword evidence="3 6" id="KW-1133">Transmembrane helix</keyword>
<feature type="transmembrane region" description="Helical" evidence="6">
    <location>
        <begin position="294"/>
        <end position="313"/>
    </location>
</feature>
<name>A0ABM5JZJ7_DIAVI</name>
<dbReference type="InterPro" id="IPR003663">
    <property type="entry name" value="Sugar/inositol_transpt"/>
</dbReference>
<reference evidence="8" key="1">
    <citation type="submission" date="2025-05" db="UniProtKB">
        <authorList>
            <consortium name="EnsemblMetazoa"/>
        </authorList>
    </citation>
    <scope>IDENTIFICATION</scope>
</reference>
<evidence type="ECO:0000259" key="7">
    <source>
        <dbReference type="PROSITE" id="PS50850"/>
    </source>
</evidence>
<feature type="transmembrane region" description="Helical" evidence="6">
    <location>
        <begin position="173"/>
        <end position="190"/>
    </location>
</feature>
<dbReference type="EnsemblMetazoa" id="XM_050647407.1">
    <property type="protein sequence ID" value="XP_050503364.1"/>
    <property type="gene ID" value="LOC114325558"/>
</dbReference>
<protein>
    <recommendedName>
        <fullName evidence="7">Major facilitator superfamily (MFS) profile domain-containing protein</fullName>
    </recommendedName>
</protein>
<evidence type="ECO:0000313" key="8">
    <source>
        <dbReference type="EnsemblMetazoa" id="XP_050503364.1"/>
    </source>
</evidence>
<evidence type="ECO:0000256" key="4">
    <source>
        <dbReference type="ARBA" id="ARBA00023136"/>
    </source>
</evidence>
<dbReference type="SUPFAM" id="SSF103473">
    <property type="entry name" value="MFS general substrate transporter"/>
    <property type="match status" value="1"/>
</dbReference>
<dbReference type="PANTHER" id="PTHR48021:SF46">
    <property type="entry name" value="MAJOR FACILITATOR SUPERFAMILY (MFS) PROFILE DOMAIN-CONTAINING PROTEIN"/>
    <property type="match status" value="1"/>
</dbReference>
<evidence type="ECO:0000256" key="2">
    <source>
        <dbReference type="ARBA" id="ARBA00022692"/>
    </source>
</evidence>
<evidence type="ECO:0000256" key="3">
    <source>
        <dbReference type="ARBA" id="ARBA00022989"/>
    </source>
</evidence>
<feature type="transmembrane region" description="Helical" evidence="6">
    <location>
        <begin position="390"/>
        <end position="410"/>
    </location>
</feature>
<dbReference type="Proteomes" id="UP001652700">
    <property type="component" value="Unplaced"/>
</dbReference>
<organism evidence="8 9">
    <name type="scientific">Diabrotica virgifera virgifera</name>
    <name type="common">western corn rootworm</name>
    <dbReference type="NCBI Taxonomy" id="50390"/>
    <lineage>
        <taxon>Eukaryota</taxon>
        <taxon>Metazoa</taxon>
        <taxon>Ecdysozoa</taxon>
        <taxon>Arthropoda</taxon>
        <taxon>Hexapoda</taxon>
        <taxon>Insecta</taxon>
        <taxon>Pterygota</taxon>
        <taxon>Neoptera</taxon>
        <taxon>Endopterygota</taxon>
        <taxon>Coleoptera</taxon>
        <taxon>Polyphaga</taxon>
        <taxon>Cucujiformia</taxon>
        <taxon>Chrysomeloidea</taxon>
        <taxon>Chrysomelidae</taxon>
        <taxon>Galerucinae</taxon>
        <taxon>Diabroticina</taxon>
        <taxon>Diabroticites</taxon>
        <taxon>Diabrotica</taxon>
    </lineage>
</organism>
<sequence>MKLFDFSKFKSRIFQYLAALAANLGMLSIGLHYGWPSSAISVLKSGEYSFKMTEEEISWMIAVTPMGSVIGDVIAGFSMNIFGRKKMIWFSAIPLTVSWILIAVANSSGYLFAGRIIAGIVDGLLFTAIPPYLAEISDPEIRGFLGTTYLVTLVFGMLMSNVMLYFISIPAQAYIAGSVTLVMMIILPFLPESPYFYLLRSEVALAKESLQKFRGKGEVDDEIGRISKGIMEEEKYAKGGLKELFLKPQYRNCLFLALSMTSLQQLSGILGIQSYCQEVFQETSDIIDPKVANLIYYLLYFLATLVALVLIDISGRKPLVLFSSVVVCITLFTISAYSYIKNSTHIDLSGYEYIQIVAILVYICAYSIGLNCVPILVSSEIFPSHIKSKAFCVINLCYSVVSTSVVKYFSWSASTFSLAVPFFTFAIFSFASVIILSIFLPETKGKTLEDVQLQMRSNKLKKLEKNNYVI</sequence>
<dbReference type="PANTHER" id="PTHR48021">
    <property type="match status" value="1"/>
</dbReference>
<evidence type="ECO:0000256" key="6">
    <source>
        <dbReference type="SAM" id="Phobius"/>
    </source>
</evidence>
<evidence type="ECO:0000256" key="1">
    <source>
        <dbReference type="ARBA" id="ARBA00004141"/>
    </source>
</evidence>
<keyword evidence="2 6" id="KW-0812">Transmembrane</keyword>
<dbReference type="RefSeq" id="XP_050503364.1">
    <property type="nucleotide sequence ID" value="XM_050647407.1"/>
</dbReference>
<feature type="transmembrane region" description="Helical" evidence="6">
    <location>
        <begin position="320"/>
        <end position="340"/>
    </location>
</feature>
<dbReference type="Gene3D" id="1.20.1250.20">
    <property type="entry name" value="MFS general substrate transporter like domains"/>
    <property type="match status" value="1"/>
</dbReference>
<dbReference type="InterPro" id="IPR005828">
    <property type="entry name" value="MFS_sugar_transport-like"/>
</dbReference>
<feature type="transmembrane region" description="Helical" evidence="6">
    <location>
        <begin position="146"/>
        <end position="167"/>
    </location>
</feature>
<dbReference type="InterPro" id="IPR020846">
    <property type="entry name" value="MFS_dom"/>
</dbReference>
<dbReference type="PROSITE" id="PS50850">
    <property type="entry name" value="MFS"/>
    <property type="match status" value="1"/>
</dbReference>
<feature type="transmembrane region" description="Helical" evidence="6">
    <location>
        <begin position="352"/>
        <end position="378"/>
    </location>
</feature>
<evidence type="ECO:0000256" key="5">
    <source>
        <dbReference type="ARBA" id="ARBA00023180"/>
    </source>
</evidence>
<keyword evidence="9" id="KW-1185">Reference proteome</keyword>
<dbReference type="PRINTS" id="PR00171">
    <property type="entry name" value="SUGRTRNSPORT"/>
</dbReference>
<dbReference type="GeneID" id="114325558"/>
<keyword evidence="4 6" id="KW-0472">Membrane</keyword>
<dbReference type="Pfam" id="PF00083">
    <property type="entry name" value="Sugar_tr"/>
    <property type="match status" value="1"/>
</dbReference>
<evidence type="ECO:0000313" key="9">
    <source>
        <dbReference type="Proteomes" id="UP001652700"/>
    </source>
</evidence>
<comment type="subcellular location">
    <subcellularLocation>
        <location evidence="1">Membrane</location>
        <topology evidence="1">Multi-pass membrane protein</topology>
    </subcellularLocation>
</comment>
<feature type="transmembrane region" description="Helical" evidence="6">
    <location>
        <begin position="12"/>
        <end position="35"/>
    </location>
</feature>